<evidence type="ECO:0000313" key="2">
    <source>
        <dbReference type="EMBL" id="SRX81552.1"/>
    </source>
</evidence>
<name>A0A375YKC5_MYCPF</name>
<dbReference type="Proteomes" id="UP000252008">
    <property type="component" value="Unassembled WGS sequence"/>
</dbReference>
<accession>A0A375YKC5</accession>
<proteinExistence type="predicted"/>
<organism evidence="2 3">
    <name type="scientific">Mycolicibacterium parafortuitum</name>
    <name type="common">Mycobacterium parafortuitum</name>
    <dbReference type="NCBI Taxonomy" id="39692"/>
    <lineage>
        <taxon>Bacteria</taxon>
        <taxon>Bacillati</taxon>
        <taxon>Actinomycetota</taxon>
        <taxon>Actinomycetes</taxon>
        <taxon>Mycobacteriales</taxon>
        <taxon>Mycobacteriaceae</taxon>
        <taxon>Mycolicibacterium</taxon>
    </lineage>
</organism>
<evidence type="ECO:0000256" key="1">
    <source>
        <dbReference type="SAM" id="MobiDB-lite"/>
    </source>
</evidence>
<protein>
    <submittedName>
        <fullName evidence="2">Uncharacterized protein</fullName>
    </submittedName>
</protein>
<evidence type="ECO:0000313" key="3">
    <source>
        <dbReference type="Proteomes" id="UP000252008"/>
    </source>
</evidence>
<dbReference type="EMBL" id="UEGS01000001">
    <property type="protein sequence ID" value="SRX81552.1"/>
    <property type="molecule type" value="Genomic_DNA"/>
</dbReference>
<reference evidence="2 3" key="1">
    <citation type="submission" date="2018-05" db="EMBL/GenBank/DDBJ databases">
        <authorList>
            <consortium name="IHU Genomes"/>
        </authorList>
    </citation>
    <scope>NUCLEOTIDE SEQUENCE [LARGE SCALE GENOMIC DNA]</scope>
    <source>
        <strain evidence="2 3">P7335</strain>
    </source>
</reference>
<feature type="region of interest" description="Disordered" evidence="1">
    <location>
        <begin position="84"/>
        <end position="105"/>
    </location>
</feature>
<sequence length="132" mass="14805">MATTPSDQLKYAAAILWQRAEWTTDAIAGSCCDDDHDIELDAITDAACEIRAMAEKLGDPRTYSDGRQVQTTREIEPGVYTVHVWHPDPSAEQPRSWRGSLRHDPDEQCPGVFEVTTTPETQEIHVRTVRLA</sequence>
<dbReference type="AlphaFoldDB" id="A0A375YKC5"/>
<keyword evidence="3" id="KW-1185">Reference proteome</keyword>
<dbReference type="RefSeq" id="WP_083146287.1">
    <property type="nucleotide sequence ID" value="NZ_MVID01000033.1"/>
</dbReference>
<gene>
    <name evidence="2" type="ORF">MPP7335_03304</name>
</gene>